<keyword evidence="1" id="KW-1133">Transmembrane helix</keyword>
<evidence type="ECO:0000256" key="1">
    <source>
        <dbReference type="SAM" id="Phobius"/>
    </source>
</evidence>
<evidence type="ECO:0000313" key="3">
    <source>
        <dbReference type="Proteomes" id="UP000247702"/>
    </source>
</evidence>
<dbReference type="Proteomes" id="UP000247702">
    <property type="component" value="Unassembled WGS sequence"/>
</dbReference>
<protein>
    <submittedName>
        <fullName evidence="2">Uncharacterized protein</fullName>
    </submittedName>
</protein>
<feature type="transmembrane region" description="Helical" evidence="1">
    <location>
        <begin position="7"/>
        <end position="32"/>
    </location>
</feature>
<evidence type="ECO:0000313" key="2">
    <source>
        <dbReference type="EMBL" id="GBB89939.1"/>
    </source>
</evidence>
<keyword evidence="1" id="KW-0472">Membrane</keyword>
<gene>
    <name evidence="2" type="ORF">RclHR1_01680010</name>
</gene>
<keyword evidence="3" id="KW-1185">Reference proteome</keyword>
<sequence>MLHSRCLVLCGGYICSIYSIYSICMYVCMYVYNSEGGKGCKFRNMYQVNRVELKILFYTRNWDETF</sequence>
<dbReference type="EMBL" id="BEXD01000757">
    <property type="protein sequence ID" value="GBB89939.1"/>
    <property type="molecule type" value="Genomic_DNA"/>
</dbReference>
<accession>A0A2Z6QVR0</accession>
<comment type="caution">
    <text evidence="2">The sequence shown here is derived from an EMBL/GenBank/DDBJ whole genome shotgun (WGS) entry which is preliminary data.</text>
</comment>
<organism evidence="2 3">
    <name type="scientific">Rhizophagus clarus</name>
    <dbReference type="NCBI Taxonomy" id="94130"/>
    <lineage>
        <taxon>Eukaryota</taxon>
        <taxon>Fungi</taxon>
        <taxon>Fungi incertae sedis</taxon>
        <taxon>Mucoromycota</taxon>
        <taxon>Glomeromycotina</taxon>
        <taxon>Glomeromycetes</taxon>
        <taxon>Glomerales</taxon>
        <taxon>Glomeraceae</taxon>
        <taxon>Rhizophagus</taxon>
    </lineage>
</organism>
<name>A0A2Z6QVR0_9GLOM</name>
<dbReference type="AlphaFoldDB" id="A0A2Z6QVR0"/>
<proteinExistence type="predicted"/>
<reference evidence="2 3" key="1">
    <citation type="submission" date="2017-11" db="EMBL/GenBank/DDBJ databases">
        <title>The genome of Rhizophagus clarus HR1 reveals common genetic basis of auxotrophy among arbuscular mycorrhizal fungi.</title>
        <authorList>
            <person name="Kobayashi Y."/>
        </authorList>
    </citation>
    <scope>NUCLEOTIDE SEQUENCE [LARGE SCALE GENOMIC DNA]</scope>
    <source>
        <strain evidence="2 3">HR1</strain>
    </source>
</reference>
<keyword evidence="1" id="KW-0812">Transmembrane</keyword>